<protein>
    <submittedName>
        <fullName evidence="1">Uncharacterized protein</fullName>
    </submittedName>
</protein>
<evidence type="ECO:0000313" key="2">
    <source>
        <dbReference type="Proteomes" id="UP000252519"/>
    </source>
</evidence>
<dbReference type="EMBL" id="JOJR01000285">
    <property type="protein sequence ID" value="RCN40426.1"/>
    <property type="molecule type" value="Genomic_DNA"/>
</dbReference>
<sequence>MFLQIIMTTNIIHEISFPTYIRVRVMRWRCYDEVNHIIVIPWFCQINVEVAIAPKICIRSDHFFLSEMFRVEERKHT</sequence>
<keyword evidence="2" id="KW-1185">Reference proteome</keyword>
<dbReference type="Proteomes" id="UP000252519">
    <property type="component" value="Unassembled WGS sequence"/>
</dbReference>
<organism evidence="1 2">
    <name type="scientific">Ancylostoma caninum</name>
    <name type="common">Dog hookworm</name>
    <dbReference type="NCBI Taxonomy" id="29170"/>
    <lineage>
        <taxon>Eukaryota</taxon>
        <taxon>Metazoa</taxon>
        <taxon>Ecdysozoa</taxon>
        <taxon>Nematoda</taxon>
        <taxon>Chromadorea</taxon>
        <taxon>Rhabditida</taxon>
        <taxon>Rhabditina</taxon>
        <taxon>Rhabditomorpha</taxon>
        <taxon>Strongyloidea</taxon>
        <taxon>Ancylostomatidae</taxon>
        <taxon>Ancylostomatinae</taxon>
        <taxon>Ancylostoma</taxon>
    </lineage>
</organism>
<evidence type="ECO:0000313" key="1">
    <source>
        <dbReference type="EMBL" id="RCN40426.1"/>
    </source>
</evidence>
<accession>A0A368G7P1</accession>
<gene>
    <name evidence="1" type="ORF">ANCCAN_13627</name>
</gene>
<comment type="caution">
    <text evidence="1">The sequence shown here is derived from an EMBL/GenBank/DDBJ whole genome shotgun (WGS) entry which is preliminary data.</text>
</comment>
<dbReference type="AlphaFoldDB" id="A0A368G7P1"/>
<reference evidence="1 2" key="1">
    <citation type="submission" date="2014-10" db="EMBL/GenBank/DDBJ databases">
        <title>Draft genome of the hookworm Ancylostoma caninum.</title>
        <authorList>
            <person name="Mitreva M."/>
        </authorList>
    </citation>
    <scope>NUCLEOTIDE SEQUENCE [LARGE SCALE GENOMIC DNA]</scope>
    <source>
        <strain evidence="1 2">Baltimore</strain>
    </source>
</reference>
<name>A0A368G7P1_ANCCA</name>
<proteinExistence type="predicted"/>